<feature type="transmembrane region" description="Helical" evidence="6">
    <location>
        <begin position="34"/>
        <end position="51"/>
    </location>
</feature>
<evidence type="ECO:0000256" key="1">
    <source>
        <dbReference type="ARBA" id="ARBA00000085"/>
    </source>
</evidence>
<dbReference type="GO" id="GO:0000155">
    <property type="term" value="F:phosphorelay sensor kinase activity"/>
    <property type="evidence" value="ECO:0007669"/>
    <property type="project" value="TreeGrafter"/>
</dbReference>
<dbReference type="PANTHER" id="PTHR43547:SF10">
    <property type="entry name" value="SENSOR HISTIDINE KINASE DCUS"/>
    <property type="match status" value="1"/>
</dbReference>
<feature type="domain" description="Histidine kinase" evidence="7">
    <location>
        <begin position="313"/>
        <end position="424"/>
    </location>
</feature>
<evidence type="ECO:0000256" key="2">
    <source>
        <dbReference type="ARBA" id="ARBA00012438"/>
    </source>
</evidence>
<dbReference type="EC" id="2.7.13.3" evidence="2"/>
<dbReference type="InterPro" id="IPR003594">
    <property type="entry name" value="HATPase_dom"/>
</dbReference>
<evidence type="ECO:0000259" key="7">
    <source>
        <dbReference type="PROSITE" id="PS50109"/>
    </source>
</evidence>
<keyword evidence="6" id="KW-0472">Membrane</keyword>
<organism evidence="8 9">
    <name type="scientific">Clostridium tagluense</name>
    <dbReference type="NCBI Taxonomy" id="360422"/>
    <lineage>
        <taxon>Bacteria</taxon>
        <taxon>Bacillati</taxon>
        <taxon>Bacillota</taxon>
        <taxon>Clostridia</taxon>
        <taxon>Eubacteriales</taxon>
        <taxon>Clostridiaceae</taxon>
        <taxon>Clostridium</taxon>
    </lineage>
</organism>
<dbReference type="SMART" id="SM00387">
    <property type="entry name" value="HATPase_c"/>
    <property type="match status" value="1"/>
</dbReference>
<evidence type="ECO:0000256" key="6">
    <source>
        <dbReference type="SAM" id="Phobius"/>
    </source>
</evidence>
<evidence type="ECO:0000256" key="4">
    <source>
        <dbReference type="ARBA" id="ARBA00022777"/>
    </source>
</evidence>
<accession>A0A401UGQ9</accession>
<feature type="transmembrane region" description="Helical" evidence="6">
    <location>
        <begin position="12"/>
        <end position="28"/>
    </location>
</feature>
<dbReference type="InterPro" id="IPR005467">
    <property type="entry name" value="His_kinase_dom"/>
</dbReference>
<comment type="catalytic activity">
    <reaction evidence="1">
        <text>ATP + protein L-histidine = ADP + protein N-phospho-L-histidine.</text>
        <dbReference type="EC" id="2.7.13.3"/>
    </reaction>
</comment>
<evidence type="ECO:0000313" key="9">
    <source>
        <dbReference type="Proteomes" id="UP000287872"/>
    </source>
</evidence>
<sequence length="429" mass="49810">MVIIKNNKLKRMIVISIIIAITSQINMNLLISDFRVSVAIIVFPVFLYFFNELDTIKTGVMCAISVYLLRVGIYFIENGSFIEILLAYFPEIFFYAFYSIFFKIFNKTITTIDLKRLLITLILSDYLGNFVEIIIRNFENFTMLKLNAVTTLFYVAVIRSIISLIILNSLKFYKLLLLKEEHEKRYKKLLLLTSDLKTEMYWMKKNMSGIEKIMSNAYELFEKISIEEEPDTWAKRSLNIAKDVHEIKKEYGLVVRGIEEITEDKTKDKGMYFKDIINILEDSMKNEVKFRELNVALVFKINKNFYTTKHYYLMSIFRNLIMNSLDALSTTTHNVCISFVEKSIEEKFIFVISDTGSGIKECDLMYIFSPGFSTKINYSTGEINRGLGLSIVKNIVEEGLKGTIKVKSIENSGTTFYITINKSELEDSE</sequence>
<dbReference type="Proteomes" id="UP000287872">
    <property type="component" value="Unassembled WGS sequence"/>
</dbReference>
<dbReference type="SUPFAM" id="SSF55874">
    <property type="entry name" value="ATPase domain of HSP90 chaperone/DNA topoisomerase II/histidine kinase"/>
    <property type="match status" value="1"/>
</dbReference>
<dbReference type="PRINTS" id="PR00344">
    <property type="entry name" value="BCTRLSENSOR"/>
</dbReference>
<keyword evidence="9" id="KW-1185">Reference proteome</keyword>
<dbReference type="PROSITE" id="PS50109">
    <property type="entry name" value="HIS_KIN"/>
    <property type="match status" value="1"/>
</dbReference>
<dbReference type="AlphaFoldDB" id="A0A401UGQ9"/>
<dbReference type="EMBL" id="BHYK01000002">
    <property type="protein sequence ID" value="GCD08684.1"/>
    <property type="molecule type" value="Genomic_DNA"/>
</dbReference>
<name>A0A401UGQ9_9CLOT</name>
<keyword evidence="4 8" id="KW-0808">Transferase</keyword>
<keyword evidence="3" id="KW-0597">Phosphoprotein</keyword>
<keyword evidence="6" id="KW-0812">Transmembrane</keyword>
<dbReference type="PANTHER" id="PTHR43547">
    <property type="entry name" value="TWO-COMPONENT HISTIDINE KINASE"/>
    <property type="match status" value="1"/>
</dbReference>
<evidence type="ECO:0000256" key="5">
    <source>
        <dbReference type="ARBA" id="ARBA00023012"/>
    </source>
</evidence>
<dbReference type="InterPro" id="IPR036890">
    <property type="entry name" value="HATPase_C_sf"/>
</dbReference>
<proteinExistence type="predicted"/>
<gene>
    <name evidence="8" type="ORF">Ctaglu_03070</name>
</gene>
<evidence type="ECO:0000313" key="8">
    <source>
        <dbReference type="EMBL" id="GCD08684.1"/>
    </source>
</evidence>
<keyword evidence="6" id="KW-1133">Transmembrane helix</keyword>
<feature type="transmembrane region" description="Helical" evidence="6">
    <location>
        <begin position="82"/>
        <end position="105"/>
    </location>
</feature>
<dbReference type="RefSeq" id="WP_207669434.1">
    <property type="nucleotide sequence ID" value="NZ_BHYK01000002.1"/>
</dbReference>
<evidence type="ECO:0000256" key="3">
    <source>
        <dbReference type="ARBA" id="ARBA00022553"/>
    </source>
</evidence>
<dbReference type="InterPro" id="IPR004358">
    <property type="entry name" value="Sig_transdc_His_kin-like_C"/>
</dbReference>
<reference evidence="8 9" key="1">
    <citation type="submission" date="2018-11" db="EMBL/GenBank/DDBJ databases">
        <title>Genome sequencing and assembly of Clostridium tagluense strain A121.</title>
        <authorList>
            <person name="Murakami T."/>
            <person name="Segawa T."/>
            <person name="Shcherbakova V.A."/>
            <person name="Mori H."/>
            <person name="Yoshimura Y."/>
        </authorList>
    </citation>
    <scope>NUCLEOTIDE SEQUENCE [LARGE SCALE GENOMIC DNA]</scope>
    <source>
        <strain evidence="8 9">A121</strain>
    </source>
</reference>
<feature type="transmembrane region" description="Helical" evidence="6">
    <location>
        <begin position="147"/>
        <end position="170"/>
    </location>
</feature>
<keyword evidence="4 8" id="KW-0418">Kinase</keyword>
<feature type="transmembrane region" description="Helical" evidence="6">
    <location>
        <begin position="58"/>
        <end position="76"/>
    </location>
</feature>
<protein>
    <recommendedName>
        <fullName evidence="2">histidine kinase</fullName>
        <ecNumber evidence="2">2.7.13.3</ecNumber>
    </recommendedName>
</protein>
<keyword evidence="5" id="KW-0902">Two-component regulatory system</keyword>
<comment type="caution">
    <text evidence="8">The sequence shown here is derived from an EMBL/GenBank/DDBJ whole genome shotgun (WGS) entry which is preliminary data.</text>
</comment>
<dbReference type="Gene3D" id="3.30.565.10">
    <property type="entry name" value="Histidine kinase-like ATPase, C-terminal domain"/>
    <property type="match status" value="1"/>
</dbReference>
<dbReference type="Pfam" id="PF02518">
    <property type="entry name" value="HATPase_c"/>
    <property type="match status" value="1"/>
</dbReference>